<evidence type="ECO:0000313" key="3">
    <source>
        <dbReference type="Proteomes" id="UP001278766"/>
    </source>
</evidence>
<feature type="region of interest" description="Disordered" evidence="1">
    <location>
        <begin position="1"/>
        <end position="24"/>
    </location>
</feature>
<name>A0AAE0HH38_9PEZI</name>
<evidence type="ECO:0000313" key="2">
    <source>
        <dbReference type="EMBL" id="KAK3296350.1"/>
    </source>
</evidence>
<dbReference type="EMBL" id="JAUEPN010000004">
    <property type="protein sequence ID" value="KAK3296350.1"/>
    <property type="molecule type" value="Genomic_DNA"/>
</dbReference>
<feature type="compositionally biased region" description="Basic and acidic residues" evidence="1">
    <location>
        <begin position="45"/>
        <end position="54"/>
    </location>
</feature>
<comment type="caution">
    <text evidence="2">The sequence shown here is derived from an EMBL/GenBank/DDBJ whole genome shotgun (WGS) entry which is preliminary data.</text>
</comment>
<dbReference type="RefSeq" id="XP_062659864.1">
    <property type="nucleotide sequence ID" value="XM_062803920.1"/>
</dbReference>
<reference evidence="2" key="2">
    <citation type="submission" date="2023-06" db="EMBL/GenBank/DDBJ databases">
        <authorList>
            <consortium name="Lawrence Berkeley National Laboratory"/>
            <person name="Haridas S."/>
            <person name="Hensen N."/>
            <person name="Bonometti L."/>
            <person name="Westerberg I."/>
            <person name="Brannstrom I.O."/>
            <person name="Guillou S."/>
            <person name="Cros-Aarteil S."/>
            <person name="Calhoun S."/>
            <person name="Kuo A."/>
            <person name="Mondo S."/>
            <person name="Pangilinan J."/>
            <person name="Riley R."/>
            <person name="Labutti K."/>
            <person name="Andreopoulos B."/>
            <person name="Lipzen A."/>
            <person name="Chen C."/>
            <person name="Yanf M."/>
            <person name="Daum C."/>
            <person name="Ng V."/>
            <person name="Clum A."/>
            <person name="Steindorff A."/>
            <person name="Ohm R."/>
            <person name="Martin F."/>
            <person name="Silar P."/>
            <person name="Natvig D."/>
            <person name="Lalanne C."/>
            <person name="Gautier V."/>
            <person name="Ament-Velasquez S.L."/>
            <person name="Kruys A."/>
            <person name="Hutchinson M.I."/>
            <person name="Powell A.J."/>
            <person name="Barry K."/>
            <person name="Miller A.N."/>
            <person name="Grigoriev I.V."/>
            <person name="Debuchy R."/>
            <person name="Gladieux P."/>
            <person name="Thoren M.H."/>
            <person name="Johannesson H."/>
        </authorList>
    </citation>
    <scope>NUCLEOTIDE SEQUENCE</scope>
    <source>
        <strain evidence="2">CBS 168.71</strain>
    </source>
</reference>
<gene>
    <name evidence="2" type="ORF">B0H64DRAFT_398038</name>
</gene>
<sequence>MKSGGGYRDEGWGRGGYHRGMDGGEYGRFDYGGGGWGREMGSNDGWERGRERRGSFASHSRSVSRGGQRDYSVDGYVETPYRRAGSRDVTEGFTTTDRYYPTAPKRYLLEQSASTTGSSSSGSRYVLERSSSNAGSRSTGSSQRGYYEEDRPGEVIYVYRNPPARARRASFDAGGVRREGHDWYYR</sequence>
<organism evidence="2 3">
    <name type="scientific">Chaetomium fimeti</name>
    <dbReference type="NCBI Taxonomy" id="1854472"/>
    <lineage>
        <taxon>Eukaryota</taxon>
        <taxon>Fungi</taxon>
        <taxon>Dikarya</taxon>
        <taxon>Ascomycota</taxon>
        <taxon>Pezizomycotina</taxon>
        <taxon>Sordariomycetes</taxon>
        <taxon>Sordariomycetidae</taxon>
        <taxon>Sordariales</taxon>
        <taxon>Chaetomiaceae</taxon>
        <taxon>Chaetomium</taxon>
    </lineage>
</organism>
<feature type="region of interest" description="Disordered" evidence="1">
    <location>
        <begin position="40"/>
        <end position="153"/>
    </location>
</feature>
<feature type="compositionally biased region" description="Low complexity" evidence="1">
    <location>
        <begin position="112"/>
        <end position="142"/>
    </location>
</feature>
<dbReference type="AlphaFoldDB" id="A0AAE0HH38"/>
<evidence type="ECO:0000256" key="1">
    <source>
        <dbReference type="SAM" id="MobiDB-lite"/>
    </source>
</evidence>
<dbReference type="Proteomes" id="UP001278766">
    <property type="component" value="Unassembled WGS sequence"/>
</dbReference>
<reference evidence="2" key="1">
    <citation type="journal article" date="2023" name="Mol. Phylogenet. Evol.">
        <title>Genome-scale phylogeny and comparative genomics of the fungal order Sordariales.</title>
        <authorList>
            <person name="Hensen N."/>
            <person name="Bonometti L."/>
            <person name="Westerberg I."/>
            <person name="Brannstrom I.O."/>
            <person name="Guillou S."/>
            <person name="Cros-Aarteil S."/>
            <person name="Calhoun S."/>
            <person name="Haridas S."/>
            <person name="Kuo A."/>
            <person name="Mondo S."/>
            <person name="Pangilinan J."/>
            <person name="Riley R."/>
            <person name="LaButti K."/>
            <person name="Andreopoulos B."/>
            <person name="Lipzen A."/>
            <person name="Chen C."/>
            <person name="Yan M."/>
            <person name="Daum C."/>
            <person name="Ng V."/>
            <person name="Clum A."/>
            <person name="Steindorff A."/>
            <person name="Ohm R.A."/>
            <person name="Martin F."/>
            <person name="Silar P."/>
            <person name="Natvig D.O."/>
            <person name="Lalanne C."/>
            <person name="Gautier V."/>
            <person name="Ament-Velasquez S.L."/>
            <person name="Kruys A."/>
            <person name="Hutchinson M.I."/>
            <person name="Powell A.J."/>
            <person name="Barry K."/>
            <person name="Miller A.N."/>
            <person name="Grigoriev I.V."/>
            <person name="Debuchy R."/>
            <person name="Gladieux P."/>
            <person name="Hiltunen Thoren M."/>
            <person name="Johannesson H."/>
        </authorList>
    </citation>
    <scope>NUCLEOTIDE SEQUENCE</scope>
    <source>
        <strain evidence="2">CBS 168.71</strain>
    </source>
</reference>
<accession>A0AAE0HH38</accession>
<keyword evidence="3" id="KW-1185">Reference proteome</keyword>
<dbReference type="GeneID" id="87840868"/>
<proteinExistence type="predicted"/>
<protein>
    <submittedName>
        <fullName evidence="2">Uncharacterized protein</fullName>
    </submittedName>
</protein>